<evidence type="ECO:0000256" key="6">
    <source>
        <dbReference type="SAM" id="Coils"/>
    </source>
</evidence>
<evidence type="ECO:0000256" key="1">
    <source>
        <dbReference type="ARBA" id="ARBA00004167"/>
    </source>
</evidence>
<feature type="coiled-coil region" evidence="6">
    <location>
        <begin position="166"/>
        <end position="262"/>
    </location>
</feature>
<protein>
    <submittedName>
        <fullName evidence="8">HlyD family secretion protein</fullName>
    </submittedName>
</protein>
<dbReference type="GO" id="GO:0016020">
    <property type="term" value="C:membrane"/>
    <property type="evidence" value="ECO:0007669"/>
    <property type="project" value="UniProtKB-SubCell"/>
</dbReference>
<dbReference type="STRING" id="1458985.BJP34_06410"/>
<dbReference type="SUPFAM" id="SSF51230">
    <property type="entry name" value="Single hybrid motif"/>
    <property type="match status" value="1"/>
</dbReference>
<keyword evidence="3" id="KW-0812">Transmembrane</keyword>
<dbReference type="InterPro" id="IPR050739">
    <property type="entry name" value="MFP"/>
</dbReference>
<evidence type="ECO:0000256" key="3">
    <source>
        <dbReference type="ARBA" id="ARBA00022692"/>
    </source>
</evidence>
<feature type="domain" description="AprE-like beta-barrel" evidence="7">
    <location>
        <begin position="378"/>
        <end position="476"/>
    </location>
</feature>
<dbReference type="PANTHER" id="PTHR30386:SF26">
    <property type="entry name" value="TRANSPORT PROTEIN COMB"/>
    <property type="match status" value="1"/>
</dbReference>
<dbReference type="Gene3D" id="2.40.30.170">
    <property type="match status" value="1"/>
</dbReference>
<sequence length="495" mass="54408">MVSTPKTDFLPAVQENDFLPPISRWSTLGGLFLVGAMGVAVTLTCVTKYKITVKAQAIFRPAGELRLVQAPVEGSVIKILVAENQMVQKGDVIATIDDSRLQTKKSQLQNNQQQAQLQLIQINAQIRALDRQIVAETDRSKLAVASAEAELSRSRRQYQDRLVTTVTEVEEAAANLRFAQEELQQAVAQLKSTQANLRSTESALKAAKSRRNRYQSISASGALSQNQLEEAELAVDQQQQTVEGQKAAVEAQKQRIDQQKQAVDARRARLQRVKAALNPSNAEVAIAQQRIAQEQAIAKATLATLNREKEALIQQRIEIQNQQSQDTRELQQVEIELRQTAIKSPEDGTIFQLALRNSGQTVKHGEEIAQIAPSNTSLLVKALVPARDIGKVEINQAAQLRVSACPYPDYGTLNGVVKKIAPDATTLQSNSITASRENRGSAFYQVTIAPESLVLGKGNKQCAIQLGMEGRADIITREETVLQFLLRKARLITDV</sequence>
<comment type="subcellular location">
    <subcellularLocation>
        <location evidence="1">Membrane</location>
        <topology evidence="1">Single-pass membrane protein</topology>
    </subcellularLocation>
</comment>
<dbReference type="AlphaFoldDB" id="A0A1D8U2Q6"/>
<name>A0A1D8U2Q6_9CYAN</name>
<dbReference type="InterPro" id="IPR058982">
    <property type="entry name" value="Beta-barrel_AprE"/>
</dbReference>
<evidence type="ECO:0000313" key="9">
    <source>
        <dbReference type="Proteomes" id="UP000177870"/>
    </source>
</evidence>
<dbReference type="Pfam" id="PF26002">
    <property type="entry name" value="Beta-barrel_AprE"/>
    <property type="match status" value="1"/>
</dbReference>
<dbReference type="KEGG" id="mpro:BJP34_06410"/>
<dbReference type="PANTHER" id="PTHR30386">
    <property type="entry name" value="MEMBRANE FUSION SUBUNIT OF EMRAB-TOLC MULTIDRUG EFFLUX PUMP"/>
    <property type="match status" value="1"/>
</dbReference>
<dbReference type="RefSeq" id="WP_070396521.1">
    <property type="nucleotide sequence ID" value="NZ_CP017599.1"/>
</dbReference>
<keyword evidence="5" id="KW-0472">Membrane</keyword>
<dbReference type="Gene3D" id="2.40.50.100">
    <property type="match status" value="1"/>
</dbReference>
<dbReference type="OrthoDB" id="424142at2"/>
<keyword evidence="6" id="KW-0175">Coiled coil</keyword>
<gene>
    <name evidence="8" type="ORF">BJP34_06410</name>
</gene>
<feature type="coiled-coil region" evidence="6">
    <location>
        <begin position="295"/>
        <end position="325"/>
    </location>
</feature>
<evidence type="ECO:0000256" key="4">
    <source>
        <dbReference type="ARBA" id="ARBA00022989"/>
    </source>
</evidence>
<accession>A0A1D8U2Q6</accession>
<feature type="coiled-coil region" evidence="6">
    <location>
        <begin position="105"/>
        <end position="132"/>
    </location>
</feature>
<dbReference type="EMBL" id="CP017599">
    <property type="protein sequence ID" value="AOX04158.1"/>
    <property type="molecule type" value="Genomic_DNA"/>
</dbReference>
<dbReference type="Gene3D" id="1.10.287.470">
    <property type="entry name" value="Helix hairpin bin"/>
    <property type="match status" value="1"/>
</dbReference>
<evidence type="ECO:0000256" key="5">
    <source>
        <dbReference type="ARBA" id="ARBA00023136"/>
    </source>
</evidence>
<evidence type="ECO:0000259" key="7">
    <source>
        <dbReference type="Pfam" id="PF26002"/>
    </source>
</evidence>
<proteinExistence type="inferred from homology"/>
<organism evidence="8 9">
    <name type="scientific">Moorena producens PAL-8-15-08-1</name>
    <dbReference type="NCBI Taxonomy" id="1458985"/>
    <lineage>
        <taxon>Bacteria</taxon>
        <taxon>Bacillati</taxon>
        <taxon>Cyanobacteriota</taxon>
        <taxon>Cyanophyceae</taxon>
        <taxon>Coleofasciculales</taxon>
        <taxon>Coleofasciculaceae</taxon>
        <taxon>Moorena</taxon>
    </lineage>
</organism>
<dbReference type="SUPFAM" id="SSF111369">
    <property type="entry name" value="HlyD-like secretion proteins"/>
    <property type="match status" value="1"/>
</dbReference>
<keyword evidence="4" id="KW-1133">Transmembrane helix</keyword>
<dbReference type="InterPro" id="IPR011053">
    <property type="entry name" value="Single_hybrid_motif"/>
</dbReference>
<comment type="similarity">
    <text evidence="2">Belongs to the membrane fusion protein (MFP) (TC 8.A.1) family.</text>
</comment>
<evidence type="ECO:0000313" key="8">
    <source>
        <dbReference type="EMBL" id="AOX04158.1"/>
    </source>
</evidence>
<reference evidence="9" key="1">
    <citation type="submission" date="2016-10" db="EMBL/GenBank/DDBJ databases">
        <title>Comparative genomics uncovers the prolific and rare metabolic potential of the cyanobacterial genus Moorea.</title>
        <authorList>
            <person name="Leao T."/>
            <person name="Castelao G."/>
            <person name="Korobeynikov A."/>
            <person name="Monroe E.A."/>
            <person name="Podell S."/>
            <person name="Glukhov E."/>
            <person name="Allen E."/>
            <person name="Gerwick W.H."/>
            <person name="Gerwick L."/>
        </authorList>
    </citation>
    <scope>NUCLEOTIDE SEQUENCE [LARGE SCALE GENOMIC DNA]</scope>
    <source>
        <strain evidence="9">PAL-8-15-08-1</strain>
    </source>
</reference>
<dbReference type="Proteomes" id="UP000177870">
    <property type="component" value="Chromosome"/>
</dbReference>
<evidence type="ECO:0000256" key="2">
    <source>
        <dbReference type="ARBA" id="ARBA00009477"/>
    </source>
</evidence>